<dbReference type="EMBL" id="BT072926">
    <property type="protein sequence ID" value="ACN81347.1"/>
    <property type="molecule type" value="mRNA"/>
</dbReference>
<evidence type="ECO:0000256" key="8">
    <source>
        <dbReference type="ARBA" id="ARBA00031934"/>
    </source>
</evidence>
<dbReference type="Pfam" id="PF02089">
    <property type="entry name" value="Palm_thioest"/>
    <property type="match status" value="1"/>
</dbReference>
<dbReference type="AlphaFoldDB" id="C0PV70"/>
<dbReference type="Gene3D" id="3.40.50.1820">
    <property type="entry name" value="alpha/beta hydrolase"/>
    <property type="match status" value="1"/>
</dbReference>
<evidence type="ECO:0000256" key="3">
    <source>
        <dbReference type="ARBA" id="ARBA00014212"/>
    </source>
</evidence>
<dbReference type="FunFam" id="3.40.50.1820:FF:000107">
    <property type="entry name" value="Palmitoyl-protein thioesterase 1"/>
    <property type="match status" value="1"/>
</dbReference>
<proteinExistence type="evidence at transcript level"/>
<evidence type="ECO:0000256" key="5">
    <source>
        <dbReference type="ARBA" id="ARBA00022801"/>
    </source>
</evidence>
<dbReference type="Bgee" id="FBgn0030057">
    <property type="expression patterns" value="Expressed in eye disc (Drosophila) and 65 other cell types or tissues"/>
</dbReference>
<protein>
    <recommendedName>
        <fullName evidence="3">Palmitoyl-protein thioesterase 1</fullName>
        <ecNumber evidence="2">3.1.2.22</ecNumber>
    </recommendedName>
    <alternativeName>
        <fullName evidence="8">Palmitoyl-protein hydrolase 1</fullName>
    </alternativeName>
</protein>
<comment type="similarity">
    <text evidence="1">Belongs to the palmitoyl-protein thioesterase family.</text>
</comment>
<comment type="catalytic activity">
    <reaction evidence="9">
        <text>S-hexadecanoyl-L-cysteinyl-[protein] + H2O = L-cysteinyl-[protein] + hexadecanoate + H(+)</text>
        <dbReference type="Rhea" id="RHEA:19233"/>
        <dbReference type="Rhea" id="RHEA-COMP:10131"/>
        <dbReference type="Rhea" id="RHEA-COMP:11032"/>
        <dbReference type="ChEBI" id="CHEBI:7896"/>
        <dbReference type="ChEBI" id="CHEBI:15377"/>
        <dbReference type="ChEBI" id="CHEBI:15378"/>
        <dbReference type="ChEBI" id="CHEBI:29950"/>
        <dbReference type="ChEBI" id="CHEBI:74151"/>
        <dbReference type="EC" id="3.1.2.22"/>
    </reaction>
    <physiologicalReaction direction="left-to-right" evidence="9">
        <dbReference type="Rhea" id="RHEA:19234"/>
    </physiologicalReaction>
</comment>
<evidence type="ECO:0000256" key="4">
    <source>
        <dbReference type="ARBA" id="ARBA00022729"/>
    </source>
</evidence>
<accession>C0PV70</accession>
<dbReference type="GlyCosmos" id="C0PV70">
    <property type="glycosylation" value="1 site, No reported glycans"/>
</dbReference>
<dbReference type="PRINTS" id="PR00414">
    <property type="entry name" value="PPTHIESTRASE"/>
</dbReference>
<dbReference type="SUPFAM" id="SSF53474">
    <property type="entry name" value="alpha/beta-Hydrolases"/>
    <property type="match status" value="1"/>
</dbReference>
<dbReference type="PANTHER" id="PTHR11247:SF8">
    <property type="entry name" value="PALMITOYL-PROTEIN THIOESTERASE 1"/>
    <property type="match status" value="1"/>
</dbReference>
<evidence type="ECO:0000313" key="10">
    <source>
        <dbReference type="EMBL" id="ACN81347.1"/>
    </source>
</evidence>
<dbReference type="HOGENOM" id="CLU_050129_0_0_1"/>
<dbReference type="InterPro" id="IPR029058">
    <property type="entry name" value="AB_hydrolase_fold"/>
</dbReference>
<dbReference type="GO" id="GO:0008474">
    <property type="term" value="F:palmitoyl-(protein) hydrolase activity"/>
    <property type="evidence" value="ECO:0007669"/>
    <property type="project" value="UniProtKB-EC"/>
</dbReference>
<name>C0PV70_DROME</name>
<dbReference type="EC" id="3.1.2.22" evidence="2"/>
<dbReference type="OrthoDB" id="10263094at2759"/>
<keyword evidence="6" id="KW-1015">Disulfide bond</keyword>
<evidence type="ECO:0000256" key="7">
    <source>
        <dbReference type="ARBA" id="ARBA00023180"/>
    </source>
</evidence>
<keyword evidence="5" id="KW-0378">Hydrolase</keyword>
<evidence type="ECO:0000256" key="1">
    <source>
        <dbReference type="ARBA" id="ARBA00010758"/>
    </source>
</evidence>
<keyword evidence="7" id="KW-0325">Glycoprotein</keyword>
<evidence type="ECO:0000256" key="2">
    <source>
        <dbReference type="ARBA" id="ARBA00012423"/>
    </source>
</evidence>
<organism evidence="10">
    <name type="scientific">Drosophila melanogaster</name>
    <name type="common">Fruit fly</name>
    <dbReference type="NCBI Taxonomy" id="7227"/>
    <lineage>
        <taxon>Eukaryota</taxon>
        <taxon>Metazoa</taxon>
        <taxon>Ecdysozoa</taxon>
        <taxon>Arthropoda</taxon>
        <taxon>Hexapoda</taxon>
        <taxon>Insecta</taxon>
        <taxon>Pterygota</taxon>
        <taxon>Neoptera</taxon>
        <taxon>Endopterygota</taxon>
        <taxon>Diptera</taxon>
        <taxon>Brachycera</taxon>
        <taxon>Muscomorpha</taxon>
        <taxon>Ephydroidea</taxon>
        <taxon>Drosophilidae</taxon>
        <taxon>Drosophila</taxon>
        <taxon>Sophophora</taxon>
    </lineage>
</organism>
<dbReference type="InterPro" id="IPR002472">
    <property type="entry name" value="Palm_thioest"/>
</dbReference>
<evidence type="ECO:0000256" key="9">
    <source>
        <dbReference type="ARBA" id="ARBA00047409"/>
    </source>
</evidence>
<dbReference type="ExpressionAtlas" id="C0PV70">
    <property type="expression patterns" value="baseline and differential"/>
</dbReference>
<dbReference type="VEuPathDB" id="VectorBase:FBgn0030057"/>
<dbReference type="PANTHER" id="PTHR11247">
    <property type="entry name" value="PALMITOYL-PROTEIN THIOESTERASE/DOLICHYLDIPHOSPHATASE 1"/>
    <property type="match status" value="1"/>
</dbReference>
<sequence length="266" mass="30309">MGDTCCVPFSLGAIMNLIVEQTKGGYVRSLQIGGNVLIDWQSGFFIHPNEQVDYVCKQLLQDEHLAKGYHAIGFSQGGQFLRAVAERCPNPPMRNLITLGGQHQGIFGLPMCPTLTEKPCDYITRLLDNAAYAPEVQKALVQATYWHDPIMENKYRLGSTFLADINNELFINKFYIENLQKLKKFVMVQFLNDTIVQPKESQWFQYYTTGQNKVIQPFTESKVYQDLGLDKMHRQGQLVFLGVEGDHLAISKAWFIQNIVPLLLEK</sequence>
<gene>
    <name evidence="10" type="primary">Ppt1-RA</name>
</gene>
<keyword evidence="4" id="KW-0732">Signal</keyword>
<evidence type="ECO:0000256" key="6">
    <source>
        <dbReference type="ARBA" id="ARBA00023157"/>
    </source>
</evidence>
<reference evidence="10" key="1">
    <citation type="submission" date="2009-03" db="EMBL/GenBank/DDBJ databases">
        <authorList>
            <person name="Carlson J."/>
            <person name="Booth B."/>
            <person name="Frise E."/>
            <person name="Sandler J."/>
            <person name="Wan K."/>
            <person name="Yu C."/>
            <person name="Celniker S."/>
        </authorList>
    </citation>
    <scope>NUCLEOTIDE SEQUENCE</scope>
</reference>